<sequence>MQITIASLLLSERSCKSHWTLKNPTIANHE</sequence>
<gene>
    <name evidence="1" type="ORF">T07_1966</name>
</gene>
<name>A0A0V0RA52_9BILA</name>
<protein>
    <submittedName>
        <fullName evidence="1">Uncharacterized protein</fullName>
    </submittedName>
</protein>
<accession>A0A0V0RA52</accession>
<dbReference type="AlphaFoldDB" id="A0A0V0RA52"/>
<evidence type="ECO:0000313" key="1">
    <source>
        <dbReference type="EMBL" id="KRX11382.1"/>
    </source>
</evidence>
<dbReference type="EMBL" id="JYDL01002372">
    <property type="protein sequence ID" value="KRX11382.1"/>
    <property type="molecule type" value="Genomic_DNA"/>
</dbReference>
<proteinExistence type="predicted"/>
<comment type="caution">
    <text evidence="1">The sequence shown here is derived from an EMBL/GenBank/DDBJ whole genome shotgun (WGS) entry which is preliminary data.</text>
</comment>
<reference evidence="1 2" key="1">
    <citation type="submission" date="2015-01" db="EMBL/GenBank/DDBJ databases">
        <title>Evolution of Trichinella species and genotypes.</title>
        <authorList>
            <person name="Korhonen P.K."/>
            <person name="Edoardo P."/>
            <person name="Giuseppe L.R."/>
            <person name="Gasser R.B."/>
        </authorList>
    </citation>
    <scope>NUCLEOTIDE SEQUENCE [LARGE SCALE GENOMIC DNA]</scope>
    <source>
        <strain evidence="1">ISS37</strain>
    </source>
</reference>
<organism evidence="1 2">
    <name type="scientific">Trichinella nelsoni</name>
    <dbReference type="NCBI Taxonomy" id="6336"/>
    <lineage>
        <taxon>Eukaryota</taxon>
        <taxon>Metazoa</taxon>
        <taxon>Ecdysozoa</taxon>
        <taxon>Nematoda</taxon>
        <taxon>Enoplea</taxon>
        <taxon>Dorylaimia</taxon>
        <taxon>Trichinellida</taxon>
        <taxon>Trichinellidae</taxon>
        <taxon>Trichinella</taxon>
    </lineage>
</organism>
<dbReference type="Proteomes" id="UP000054630">
    <property type="component" value="Unassembled WGS sequence"/>
</dbReference>
<keyword evidence="2" id="KW-1185">Reference proteome</keyword>
<evidence type="ECO:0000313" key="2">
    <source>
        <dbReference type="Proteomes" id="UP000054630"/>
    </source>
</evidence>